<dbReference type="EMBL" id="LLGC01000179">
    <property type="protein sequence ID" value="KQE03597.1"/>
    <property type="molecule type" value="Genomic_DNA"/>
</dbReference>
<comment type="caution">
    <text evidence="1">The sequence shown here is derived from an EMBL/GenBank/DDBJ whole genome shotgun (WGS) entry which is preliminary data.</text>
</comment>
<dbReference type="Proteomes" id="UP000051449">
    <property type="component" value="Unassembled WGS sequence"/>
</dbReference>
<dbReference type="RefSeq" id="WP_000888911.1">
    <property type="nucleotide sequence ID" value="NZ_CACSGJ010000042.1"/>
</dbReference>
<evidence type="ECO:0000313" key="1">
    <source>
        <dbReference type="EMBL" id="KQE03597.1"/>
    </source>
</evidence>
<evidence type="ECO:0000313" key="2">
    <source>
        <dbReference type="Proteomes" id="UP000051449"/>
    </source>
</evidence>
<accession>A0AAN5WCT1</accession>
<proteinExistence type="predicted"/>
<reference evidence="1 2" key="1">
    <citation type="submission" date="2015-10" db="EMBL/GenBank/DDBJ databases">
        <title>The utility of whole genome sequencing in characterizing Acinetobacter epidemiology and analyzing hospital outbreaks.</title>
        <authorList>
            <person name="Ozer E.A."/>
            <person name="Fitzpatrick M.A."/>
            <person name="Hauser A.R."/>
        </authorList>
    </citation>
    <scope>NUCLEOTIDE SEQUENCE [LARGE SCALE GENOMIC DNA]</scope>
    <source>
        <strain evidence="1 2">ABBL072</strain>
    </source>
</reference>
<dbReference type="AlphaFoldDB" id="A0AAN5WCT1"/>
<organism evidence="1 2">
    <name type="scientific">Acinetobacter baumannii</name>
    <dbReference type="NCBI Taxonomy" id="470"/>
    <lineage>
        <taxon>Bacteria</taxon>
        <taxon>Pseudomonadati</taxon>
        <taxon>Pseudomonadota</taxon>
        <taxon>Gammaproteobacteria</taxon>
        <taxon>Moraxellales</taxon>
        <taxon>Moraxellaceae</taxon>
        <taxon>Acinetobacter</taxon>
        <taxon>Acinetobacter calcoaceticus/baumannii complex</taxon>
    </lineage>
</organism>
<name>A0AAN5WCT1_ACIBA</name>
<sequence length="145" mass="17109">MLEEQLEPDLNVVEHLFQQGNYVYRLMFLSNANETKMAFLKGLYNWREPHAPPMETILLTSENTDKEELFANGKTFIEEVKRDVAGKAEYIWWASPLYFNDDSQMCMLETKLTRTVGFYYKNAVLKFFRDPPVPKRNNPNWGAWS</sequence>
<gene>
    <name evidence="1" type="ORF">APD33_13360</name>
</gene>
<protein>
    <submittedName>
        <fullName evidence="1">Uncharacterized protein</fullName>
    </submittedName>
</protein>